<name>A0ABY6CYT2_9BACT</name>
<dbReference type="Pfam" id="PF00884">
    <property type="entry name" value="Sulfatase"/>
    <property type="match status" value="1"/>
</dbReference>
<evidence type="ECO:0000313" key="3">
    <source>
        <dbReference type="EMBL" id="UXX79071.1"/>
    </source>
</evidence>
<evidence type="ECO:0000259" key="2">
    <source>
        <dbReference type="Pfam" id="PF00884"/>
    </source>
</evidence>
<protein>
    <submittedName>
        <fullName evidence="3">Sulfatase</fullName>
    </submittedName>
</protein>
<sequence length="513" mass="58086">MKKANLLTIAYVLIVALSGCGSQKSAVEEQQPNVIFIFPDQFRNSSLGIWSQPGYDQHLQGNPDPVNTPALDKMAAEGVVFSQAVSNFPLCSPYRAMMLSGMYPDTNGATNNCRMDRESSLRSDVTAITDVFAQGGYNVSYFGKCHWLKNEPLFDANGTYHGTTDPPGGEYINRYDTYIPQGPDRHSIDYFCQVLKDVHFDPLVYASDPKIIGGKKDGELFYPKRFSAEFESENIINYLDNTHKQRDTEKPFFMIWSLNPPHNPWTEESTKMEYFDQYTDNGEVDLDRLLTHENADHEIGQYAPYYFANVSAVDYYIGLVLDKLEAMGIADNTIIVFSSDHGEMLGSHGKRGKNVPENESLNIPFVVKWGDKLKHRVEDLIMGAPDVLPTLVALAGMENRIPAEVQGTNYADVIKKPEENENKKPKAVLIMNYKTRGVFTGDYTFVVREDKNQASEIYCYDNKKDPNQLEKIAFEQLNSTVGGELKSSLERLLKQTNDRWYQEKVASNFLNYN</sequence>
<dbReference type="CDD" id="cd16034">
    <property type="entry name" value="sulfatase_like"/>
    <property type="match status" value="1"/>
</dbReference>
<keyword evidence="4" id="KW-1185">Reference proteome</keyword>
<keyword evidence="1" id="KW-0732">Signal</keyword>
<reference evidence="3" key="1">
    <citation type="submission" date="2022-10" db="EMBL/GenBank/DDBJ databases">
        <title>Comparative genomics and taxonomic characterization of three novel marine species of genus Reichenbachiella exhibiting antioxidant and polysaccharide degradation activities.</title>
        <authorList>
            <person name="Muhammad N."/>
            <person name="Lee Y.-J."/>
            <person name="Ko J."/>
            <person name="Kim S.-G."/>
        </authorList>
    </citation>
    <scope>NUCLEOTIDE SEQUENCE</scope>
    <source>
        <strain evidence="3">Wsw4-B4</strain>
    </source>
</reference>
<dbReference type="Gene3D" id="3.40.720.10">
    <property type="entry name" value="Alkaline Phosphatase, subunit A"/>
    <property type="match status" value="1"/>
</dbReference>
<organism evidence="3 4">
    <name type="scientific">Reichenbachiella carrageenanivorans</name>
    <dbReference type="NCBI Taxonomy" id="2979869"/>
    <lineage>
        <taxon>Bacteria</taxon>
        <taxon>Pseudomonadati</taxon>
        <taxon>Bacteroidota</taxon>
        <taxon>Cytophagia</taxon>
        <taxon>Cytophagales</taxon>
        <taxon>Reichenbachiellaceae</taxon>
        <taxon>Reichenbachiella</taxon>
    </lineage>
</organism>
<dbReference type="PANTHER" id="PTHR43751">
    <property type="entry name" value="SULFATASE"/>
    <property type="match status" value="1"/>
</dbReference>
<accession>A0ABY6CYT2</accession>
<dbReference type="Gene3D" id="3.30.1120.10">
    <property type="match status" value="1"/>
</dbReference>
<evidence type="ECO:0000313" key="4">
    <source>
        <dbReference type="Proteomes" id="UP001062165"/>
    </source>
</evidence>
<dbReference type="InterPro" id="IPR017850">
    <property type="entry name" value="Alkaline_phosphatase_core_sf"/>
</dbReference>
<dbReference type="SUPFAM" id="SSF53649">
    <property type="entry name" value="Alkaline phosphatase-like"/>
    <property type="match status" value="1"/>
</dbReference>
<feature type="signal peptide" evidence="1">
    <location>
        <begin position="1"/>
        <end position="26"/>
    </location>
</feature>
<dbReference type="PANTHER" id="PTHR43751:SF3">
    <property type="entry name" value="SULFATASE N-TERMINAL DOMAIN-CONTAINING PROTEIN"/>
    <property type="match status" value="1"/>
</dbReference>
<dbReference type="Proteomes" id="UP001062165">
    <property type="component" value="Chromosome"/>
</dbReference>
<feature type="domain" description="Sulfatase N-terminal" evidence="2">
    <location>
        <begin position="32"/>
        <end position="397"/>
    </location>
</feature>
<feature type="chain" id="PRO_5047115692" evidence="1">
    <location>
        <begin position="27"/>
        <end position="513"/>
    </location>
</feature>
<dbReference type="RefSeq" id="WP_263050814.1">
    <property type="nucleotide sequence ID" value="NZ_CP106735.1"/>
</dbReference>
<dbReference type="EMBL" id="CP106735">
    <property type="protein sequence ID" value="UXX79071.1"/>
    <property type="molecule type" value="Genomic_DNA"/>
</dbReference>
<dbReference type="PROSITE" id="PS51257">
    <property type="entry name" value="PROKAR_LIPOPROTEIN"/>
    <property type="match status" value="1"/>
</dbReference>
<dbReference type="InterPro" id="IPR000917">
    <property type="entry name" value="Sulfatase_N"/>
</dbReference>
<gene>
    <name evidence="3" type="ORF">N7E81_17085</name>
</gene>
<proteinExistence type="predicted"/>
<dbReference type="InterPro" id="IPR052701">
    <property type="entry name" value="GAG_Ulvan_Degrading_Sulfatases"/>
</dbReference>
<evidence type="ECO:0000256" key="1">
    <source>
        <dbReference type="SAM" id="SignalP"/>
    </source>
</evidence>